<keyword evidence="1" id="KW-1133">Transmembrane helix</keyword>
<protein>
    <submittedName>
        <fullName evidence="2">Uncharacterized protein</fullName>
    </submittedName>
</protein>
<dbReference type="AlphaFoldDB" id="N9MPP5"/>
<evidence type="ECO:0000313" key="2">
    <source>
        <dbReference type="EMBL" id="ENW92736.1"/>
    </source>
</evidence>
<keyword evidence="3" id="KW-1185">Reference proteome</keyword>
<reference evidence="2 3" key="1">
    <citation type="submission" date="2013-02" db="EMBL/GenBank/DDBJ databases">
        <title>The Genome Sequence of Acinetobacter sp. ANC 4105.</title>
        <authorList>
            <consortium name="The Broad Institute Genome Sequencing Platform"/>
            <consortium name="The Broad Institute Genome Sequencing Center for Infectious Disease"/>
            <person name="Cerqueira G."/>
            <person name="Feldgarden M."/>
            <person name="Courvalin P."/>
            <person name="Perichon B."/>
            <person name="Grillot-Courvalin C."/>
            <person name="Clermont D."/>
            <person name="Rocha E."/>
            <person name="Yoon E.-J."/>
            <person name="Nemec A."/>
            <person name="Walker B."/>
            <person name="Young S.K."/>
            <person name="Zeng Q."/>
            <person name="Gargeya S."/>
            <person name="Fitzgerald M."/>
            <person name="Haas B."/>
            <person name="Abouelleil A."/>
            <person name="Alvarado L."/>
            <person name="Arachchi H.M."/>
            <person name="Berlin A.M."/>
            <person name="Chapman S.B."/>
            <person name="Dewar J."/>
            <person name="Goldberg J."/>
            <person name="Griggs A."/>
            <person name="Gujja S."/>
            <person name="Hansen M."/>
            <person name="Howarth C."/>
            <person name="Imamovic A."/>
            <person name="Larimer J."/>
            <person name="McCowan C."/>
            <person name="Murphy C."/>
            <person name="Neiman D."/>
            <person name="Pearson M."/>
            <person name="Priest M."/>
            <person name="Roberts A."/>
            <person name="Saif S."/>
            <person name="Shea T."/>
            <person name="Sisk P."/>
            <person name="Sykes S."/>
            <person name="Wortman J."/>
            <person name="Nusbaum C."/>
            <person name="Birren B."/>
        </authorList>
    </citation>
    <scope>NUCLEOTIDE SEQUENCE [LARGE SCALE GENOMIC DNA]</scope>
    <source>
        <strain evidence="2 3">ANC 4105</strain>
    </source>
</reference>
<comment type="caution">
    <text evidence="2">The sequence shown here is derived from an EMBL/GenBank/DDBJ whole genome shotgun (WGS) entry which is preliminary data.</text>
</comment>
<dbReference type="EMBL" id="APRL01000013">
    <property type="protein sequence ID" value="ENW92736.1"/>
    <property type="molecule type" value="Genomic_DNA"/>
</dbReference>
<sequence length="57" mass="6495">MNFNLNMQVDKVMNKLSGSKVLRVWTYIMVLAFLIGILIWQAAPILMAISKLIEVSK</sequence>
<gene>
    <name evidence="2" type="ORF">F904_02679</name>
</gene>
<organism evidence="2 3">
    <name type="scientific">Acinetobacter dispersus</name>
    <dbReference type="NCBI Taxonomy" id="70348"/>
    <lineage>
        <taxon>Bacteria</taxon>
        <taxon>Pseudomonadati</taxon>
        <taxon>Pseudomonadota</taxon>
        <taxon>Gammaproteobacteria</taxon>
        <taxon>Moraxellales</taxon>
        <taxon>Moraxellaceae</taxon>
        <taxon>Acinetobacter</taxon>
    </lineage>
</organism>
<name>N9MPP5_9GAMM</name>
<dbReference type="Proteomes" id="UP000013261">
    <property type="component" value="Unassembled WGS sequence"/>
</dbReference>
<keyword evidence="1" id="KW-0812">Transmembrane</keyword>
<keyword evidence="1" id="KW-0472">Membrane</keyword>
<evidence type="ECO:0000313" key="3">
    <source>
        <dbReference type="Proteomes" id="UP000013261"/>
    </source>
</evidence>
<proteinExistence type="predicted"/>
<accession>N9MPP5</accession>
<evidence type="ECO:0000256" key="1">
    <source>
        <dbReference type="SAM" id="Phobius"/>
    </source>
</evidence>
<dbReference type="HOGENOM" id="CLU_2986097_0_0_6"/>
<feature type="transmembrane region" description="Helical" evidence="1">
    <location>
        <begin position="24"/>
        <end position="49"/>
    </location>
</feature>